<reference evidence="8 9" key="1">
    <citation type="submission" date="2016-03" db="EMBL/GenBank/DDBJ databases">
        <title>Genome sequence of Rhodococcus kyotonensis KB10.</title>
        <authorList>
            <person name="Jeong H."/>
            <person name="Hong C.E."/>
            <person name="Jo S.H."/>
            <person name="Park J.M."/>
        </authorList>
    </citation>
    <scope>NUCLEOTIDE SEQUENCE [LARGE SCALE GENOMIC DNA]</scope>
    <source>
        <strain evidence="8 9">KB10</strain>
    </source>
</reference>
<accession>A0A177YKZ4</accession>
<dbReference type="InterPro" id="IPR014755">
    <property type="entry name" value="Cu-Rt/internalin_Ig-like"/>
</dbReference>
<feature type="compositionally biased region" description="Polar residues" evidence="5">
    <location>
        <begin position="122"/>
        <end position="139"/>
    </location>
</feature>
<keyword evidence="3" id="KW-0732">Signal</keyword>
<keyword evidence="2" id="KW-0479">Metal-binding</keyword>
<dbReference type="InterPro" id="IPR032694">
    <property type="entry name" value="CopC/D"/>
</dbReference>
<dbReference type="InterPro" id="IPR014756">
    <property type="entry name" value="Ig_E-set"/>
</dbReference>
<evidence type="ECO:0000256" key="1">
    <source>
        <dbReference type="ARBA" id="ARBA00004196"/>
    </source>
</evidence>
<keyword evidence="6" id="KW-0472">Membrane</keyword>
<dbReference type="Proteomes" id="UP000077519">
    <property type="component" value="Unassembled WGS sequence"/>
</dbReference>
<evidence type="ECO:0000313" key="9">
    <source>
        <dbReference type="Proteomes" id="UP000077519"/>
    </source>
</evidence>
<dbReference type="GO" id="GO:0030313">
    <property type="term" value="C:cell envelope"/>
    <property type="evidence" value="ECO:0007669"/>
    <property type="project" value="UniProtKB-SubCell"/>
</dbReference>
<dbReference type="PANTHER" id="PTHR34820:SF4">
    <property type="entry name" value="INNER MEMBRANE PROTEIN YEBZ"/>
    <property type="match status" value="1"/>
</dbReference>
<keyword evidence="9" id="KW-1185">Reference proteome</keyword>
<keyword evidence="4" id="KW-0186">Copper</keyword>
<dbReference type="GO" id="GO:0042597">
    <property type="term" value="C:periplasmic space"/>
    <property type="evidence" value="ECO:0007669"/>
    <property type="project" value="InterPro"/>
</dbReference>
<feature type="region of interest" description="Disordered" evidence="5">
    <location>
        <begin position="122"/>
        <end position="157"/>
    </location>
</feature>
<dbReference type="GO" id="GO:0005507">
    <property type="term" value="F:copper ion binding"/>
    <property type="evidence" value="ECO:0007669"/>
    <property type="project" value="InterPro"/>
</dbReference>
<evidence type="ECO:0000256" key="5">
    <source>
        <dbReference type="SAM" id="MobiDB-lite"/>
    </source>
</evidence>
<dbReference type="InterPro" id="IPR007348">
    <property type="entry name" value="CopC_dom"/>
</dbReference>
<evidence type="ECO:0000259" key="7">
    <source>
        <dbReference type="Pfam" id="PF04234"/>
    </source>
</evidence>
<dbReference type="GO" id="GO:0046688">
    <property type="term" value="P:response to copper ion"/>
    <property type="evidence" value="ECO:0007669"/>
    <property type="project" value="InterPro"/>
</dbReference>
<dbReference type="AlphaFoldDB" id="A0A177YKZ4"/>
<dbReference type="EMBL" id="LVHI01000005">
    <property type="protein sequence ID" value="OAK56262.1"/>
    <property type="molecule type" value="Genomic_DNA"/>
</dbReference>
<gene>
    <name evidence="8" type="ORF">A3K89_17510</name>
</gene>
<evidence type="ECO:0000256" key="2">
    <source>
        <dbReference type="ARBA" id="ARBA00022723"/>
    </source>
</evidence>
<evidence type="ECO:0000313" key="8">
    <source>
        <dbReference type="EMBL" id="OAK56262.1"/>
    </source>
</evidence>
<evidence type="ECO:0000256" key="6">
    <source>
        <dbReference type="SAM" id="Phobius"/>
    </source>
</evidence>
<dbReference type="GO" id="GO:0006825">
    <property type="term" value="P:copper ion transport"/>
    <property type="evidence" value="ECO:0007669"/>
    <property type="project" value="InterPro"/>
</dbReference>
<feature type="domain" description="CopC" evidence="7">
    <location>
        <begin position="16"/>
        <end position="109"/>
    </location>
</feature>
<sequence length="190" mass="19278">MMCGAALVGASPAAAHSELVSSDPPADVTLEFAPIGVGLVFNQNINESFATITLVGPDEQQWSQGSTTVDGPDVTISVKDGLPNGDYTVGYRVTSADGHPITGSYGFSVDVAATTAVDQNAASPESSAAGAVTTTTPSSVPAYDPADPSASEGERPPKQNTMMLLSIVAIAVLLLGAIALALVFRAKNKQ</sequence>
<proteinExistence type="predicted"/>
<protein>
    <recommendedName>
        <fullName evidence="7">CopC domain-containing protein</fullName>
    </recommendedName>
</protein>
<feature type="transmembrane region" description="Helical" evidence="6">
    <location>
        <begin position="162"/>
        <end position="184"/>
    </location>
</feature>
<evidence type="ECO:0000256" key="3">
    <source>
        <dbReference type="ARBA" id="ARBA00022729"/>
    </source>
</evidence>
<dbReference type="SUPFAM" id="SSF81296">
    <property type="entry name" value="E set domains"/>
    <property type="match status" value="1"/>
</dbReference>
<keyword evidence="6" id="KW-1133">Transmembrane helix</keyword>
<evidence type="ECO:0000256" key="4">
    <source>
        <dbReference type="ARBA" id="ARBA00023008"/>
    </source>
</evidence>
<dbReference type="GO" id="GO:0005886">
    <property type="term" value="C:plasma membrane"/>
    <property type="evidence" value="ECO:0007669"/>
    <property type="project" value="TreeGrafter"/>
</dbReference>
<dbReference type="Pfam" id="PF04234">
    <property type="entry name" value="CopC"/>
    <property type="match status" value="1"/>
</dbReference>
<dbReference type="Gene3D" id="2.60.40.1220">
    <property type="match status" value="1"/>
</dbReference>
<name>A0A177YKZ4_9NOCA</name>
<comment type="subcellular location">
    <subcellularLocation>
        <location evidence="1">Cell envelope</location>
    </subcellularLocation>
</comment>
<dbReference type="PANTHER" id="PTHR34820">
    <property type="entry name" value="INNER MEMBRANE PROTEIN YEBZ"/>
    <property type="match status" value="1"/>
</dbReference>
<organism evidence="8 9">
    <name type="scientific">Rhodococcoides kyotonense</name>
    <dbReference type="NCBI Taxonomy" id="398843"/>
    <lineage>
        <taxon>Bacteria</taxon>
        <taxon>Bacillati</taxon>
        <taxon>Actinomycetota</taxon>
        <taxon>Actinomycetes</taxon>
        <taxon>Mycobacteriales</taxon>
        <taxon>Nocardiaceae</taxon>
        <taxon>Rhodococcoides</taxon>
    </lineage>
</organism>
<comment type="caution">
    <text evidence="8">The sequence shown here is derived from an EMBL/GenBank/DDBJ whole genome shotgun (WGS) entry which is preliminary data.</text>
</comment>
<keyword evidence="6" id="KW-0812">Transmembrane</keyword>